<keyword evidence="8" id="KW-0472">Membrane</keyword>
<dbReference type="HAMAP" id="MF_01358">
    <property type="entry name" value="NDH1_NuoD"/>
    <property type="match status" value="1"/>
</dbReference>
<dbReference type="AlphaFoldDB" id="A0AA41QLY5"/>
<keyword evidence="6 8" id="KW-0520">NAD</keyword>
<dbReference type="NCBIfam" id="TIGR01962">
    <property type="entry name" value="NuoD"/>
    <property type="match status" value="1"/>
</dbReference>
<sequence>MAEVEVRNFTINFGPVHPSAHGVLRLILELDGELVERVDPHVGLLHRGTEKLIEAKTYLQAVPYFDRLDYVAPMNQEHAFALAVEKLLGLEVPRRGQLIRVLYSEIGRLLSHLMNVTTQAMDIGALTPPLWGFEQREKLMVFYERASGARMHAAYFRPGGVHQDLPQDLIDDIATFCEEFPAALADIDRLLTGNRIFKQRNADIGVVSLDDAWSWGFSGVMVRGSGAAWDLRKSQPYECYDEMEFDVPVGSHGDCYDRYLIRMEEMRQSNRIMQQCIEKLNAPEGQGPVASTDGKVVPPKRGEMKKSMEALIHHFKLYTEGYKVPAGEVYAAVEAPKGEFGVYLVSDGTNRPYRCKIRAPGFAHLQAMDFLCRGHMLADVAAILGSLDIVFGEVDR</sequence>
<dbReference type="PANTHER" id="PTHR11993:SF10">
    <property type="entry name" value="NADH DEHYDROGENASE [UBIQUINONE] IRON-SULFUR PROTEIN 2, MITOCHONDRIAL"/>
    <property type="match status" value="1"/>
</dbReference>
<comment type="catalytic activity">
    <reaction evidence="8">
        <text>a quinone + NADH + 5 H(+)(in) = a quinol + NAD(+) + 4 H(+)(out)</text>
        <dbReference type="Rhea" id="RHEA:57888"/>
        <dbReference type="ChEBI" id="CHEBI:15378"/>
        <dbReference type="ChEBI" id="CHEBI:24646"/>
        <dbReference type="ChEBI" id="CHEBI:57540"/>
        <dbReference type="ChEBI" id="CHEBI:57945"/>
        <dbReference type="ChEBI" id="CHEBI:132124"/>
    </reaction>
</comment>
<dbReference type="InterPro" id="IPR014029">
    <property type="entry name" value="NADH_UbQ_OxRdtase_49kDa_CS"/>
</dbReference>
<evidence type="ECO:0000313" key="11">
    <source>
        <dbReference type="EMBL" id="MCI0126878.1"/>
    </source>
</evidence>
<dbReference type="FunFam" id="1.10.645.10:FF:000005">
    <property type="entry name" value="NADH-quinone oxidoreductase subunit D"/>
    <property type="match status" value="1"/>
</dbReference>
<organism evidence="11 12">
    <name type="scientific">Paradevosia shaoguanensis</name>
    <dbReference type="NCBI Taxonomy" id="1335043"/>
    <lineage>
        <taxon>Bacteria</taxon>
        <taxon>Pseudomonadati</taxon>
        <taxon>Pseudomonadota</taxon>
        <taxon>Alphaproteobacteria</taxon>
        <taxon>Hyphomicrobiales</taxon>
        <taxon>Devosiaceae</taxon>
        <taxon>Paradevosia</taxon>
    </lineage>
</organism>
<evidence type="ECO:0000256" key="8">
    <source>
        <dbReference type="HAMAP-Rule" id="MF_01358"/>
    </source>
</evidence>
<protein>
    <recommendedName>
        <fullName evidence="8">NADH-quinone oxidoreductase subunit D</fullName>
        <ecNumber evidence="8">7.1.1.-</ecNumber>
    </recommendedName>
    <alternativeName>
        <fullName evidence="8">NADH dehydrogenase I subunit D</fullName>
    </alternativeName>
    <alternativeName>
        <fullName evidence="8">NDH-1 subunit D</fullName>
    </alternativeName>
</protein>
<dbReference type="EMBL" id="JALAZD010000001">
    <property type="protein sequence ID" value="MCI0126878.1"/>
    <property type="molecule type" value="Genomic_DNA"/>
</dbReference>
<evidence type="ECO:0000256" key="6">
    <source>
        <dbReference type="ARBA" id="ARBA00023027"/>
    </source>
</evidence>
<keyword evidence="7 8" id="KW-0830">Ubiquinone</keyword>
<evidence type="ECO:0000256" key="9">
    <source>
        <dbReference type="RuleBase" id="RU003685"/>
    </source>
</evidence>
<keyword evidence="8" id="KW-1003">Cell membrane</keyword>
<gene>
    <name evidence="8" type="primary">nuoD</name>
    <name evidence="11" type="ORF">ML536_08570</name>
</gene>
<feature type="domain" description="NADH-quinone oxidoreductase subunit D" evidence="10">
    <location>
        <begin position="122"/>
        <end position="396"/>
    </location>
</feature>
<comment type="subunit">
    <text evidence="8">NDH-1 is composed of 14 different subunits. Subunits NuoB, C, D, E, F, and G constitute the peripheral sector of the complex.</text>
</comment>
<evidence type="ECO:0000313" key="12">
    <source>
        <dbReference type="Proteomes" id="UP001156140"/>
    </source>
</evidence>
<comment type="similarity">
    <text evidence="2 8 9">Belongs to the complex I 49 kDa subunit family.</text>
</comment>
<name>A0AA41QLY5_9HYPH</name>
<dbReference type="Gene3D" id="1.10.645.10">
    <property type="entry name" value="Cytochrome-c3 Hydrogenase, chain B"/>
    <property type="match status" value="1"/>
</dbReference>
<dbReference type="PANTHER" id="PTHR11993">
    <property type="entry name" value="NADH-UBIQUINONE OXIDOREDUCTASE 49 KDA SUBUNIT"/>
    <property type="match status" value="1"/>
</dbReference>
<evidence type="ECO:0000256" key="3">
    <source>
        <dbReference type="ARBA" id="ARBA00022448"/>
    </source>
</evidence>
<evidence type="ECO:0000256" key="2">
    <source>
        <dbReference type="ARBA" id="ARBA00005769"/>
    </source>
</evidence>
<keyword evidence="5 8" id="KW-1278">Translocase</keyword>
<accession>A0AA41QLY5</accession>
<dbReference type="PROSITE" id="PS00535">
    <property type="entry name" value="COMPLEX1_49K"/>
    <property type="match status" value="1"/>
</dbReference>
<evidence type="ECO:0000256" key="1">
    <source>
        <dbReference type="ARBA" id="ARBA00002378"/>
    </source>
</evidence>
<evidence type="ECO:0000256" key="4">
    <source>
        <dbReference type="ARBA" id="ARBA00022719"/>
    </source>
</evidence>
<keyword evidence="4 8" id="KW-0874">Quinone</keyword>
<evidence type="ECO:0000256" key="7">
    <source>
        <dbReference type="ARBA" id="ARBA00023075"/>
    </source>
</evidence>
<evidence type="ECO:0000259" key="10">
    <source>
        <dbReference type="Pfam" id="PF00346"/>
    </source>
</evidence>
<dbReference type="NCBIfam" id="NF004739">
    <property type="entry name" value="PRK06075.1"/>
    <property type="match status" value="1"/>
</dbReference>
<comment type="function">
    <text evidence="1 8">NDH-1 shuttles electrons from NADH, via FMN and iron-sulfur (Fe-S) centers, to quinones in the respiratory chain. The immediate electron acceptor for the enzyme in this species is believed to be ubiquinone. Couples the redox reaction to proton translocation (for every two electrons transferred, four hydrogen ions are translocated across the cytoplasmic membrane), and thus conserves the redox energy in a proton gradient.</text>
</comment>
<reference evidence="11" key="1">
    <citation type="submission" date="2022-03" db="EMBL/GenBank/DDBJ databases">
        <title>The complete genome sequence of a Methyloterrigena soli.</title>
        <authorList>
            <person name="Zi Z."/>
        </authorList>
    </citation>
    <scope>NUCLEOTIDE SEQUENCE</scope>
    <source>
        <strain evidence="11">M48</strain>
    </source>
</reference>
<dbReference type="GO" id="GO:0051287">
    <property type="term" value="F:NAD binding"/>
    <property type="evidence" value="ECO:0007669"/>
    <property type="project" value="InterPro"/>
</dbReference>
<keyword evidence="12" id="KW-1185">Reference proteome</keyword>
<comment type="caution">
    <text evidence="11">The sequence shown here is derived from an EMBL/GenBank/DDBJ whole genome shotgun (WGS) entry which is preliminary data.</text>
</comment>
<dbReference type="InterPro" id="IPR001135">
    <property type="entry name" value="NADH_Q_OxRdtase_suD"/>
</dbReference>
<comment type="subcellular location">
    <subcellularLocation>
        <location evidence="8">Cell membrane</location>
        <topology evidence="8">Peripheral membrane protein</topology>
        <orientation evidence="8">Cytoplasmic side</orientation>
    </subcellularLocation>
</comment>
<keyword evidence="3 8" id="KW-0813">Transport</keyword>
<dbReference type="InterPro" id="IPR029014">
    <property type="entry name" value="NiFe-Hase_large"/>
</dbReference>
<dbReference type="GO" id="GO:0048038">
    <property type="term" value="F:quinone binding"/>
    <property type="evidence" value="ECO:0007669"/>
    <property type="project" value="UniProtKB-KW"/>
</dbReference>
<dbReference type="RefSeq" id="WP_281735590.1">
    <property type="nucleotide sequence ID" value="NZ_JAKETQ010000001.1"/>
</dbReference>
<proteinExistence type="inferred from homology"/>
<dbReference type="Proteomes" id="UP001156140">
    <property type="component" value="Unassembled WGS sequence"/>
</dbReference>
<dbReference type="Pfam" id="PF00346">
    <property type="entry name" value="Complex1_49kDa"/>
    <property type="match status" value="1"/>
</dbReference>
<dbReference type="SUPFAM" id="SSF56762">
    <property type="entry name" value="HydB/Nqo4-like"/>
    <property type="match status" value="1"/>
</dbReference>
<dbReference type="GO" id="GO:0050136">
    <property type="term" value="F:NADH dehydrogenase (quinone) (non-electrogenic) activity"/>
    <property type="evidence" value="ECO:0007669"/>
    <property type="project" value="UniProtKB-UniRule"/>
</dbReference>
<dbReference type="InterPro" id="IPR022885">
    <property type="entry name" value="NDH1_su_D/H"/>
</dbReference>
<dbReference type="GO" id="GO:0005886">
    <property type="term" value="C:plasma membrane"/>
    <property type="evidence" value="ECO:0007669"/>
    <property type="project" value="UniProtKB-SubCell"/>
</dbReference>
<evidence type="ECO:0000256" key="5">
    <source>
        <dbReference type="ARBA" id="ARBA00022967"/>
    </source>
</evidence>
<dbReference type="EC" id="7.1.1.-" evidence="8"/>